<dbReference type="InterPro" id="IPR053710">
    <property type="entry name" value="Arylamine_NAT_domain_sf"/>
</dbReference>
<evidence type="ECO:0000256" key="1">
    <source>
        <dbReference type="ARBA" id="ARBA00006547"/>
    </source>
</evidence>
<dbReference type="Pfam" id="PF00797">
    <property type="entry name" value="Acetyltransf_2"/>
    <property type="match status" value="1"/>
</dbReference>
<dbReference type="Gene3D" id="3.30.2140.20">
    <property type="match status" value="2"/>
</dbReference>
<organism evidence="3 4">
    <name type="scientific">Ladona fulva</name>
    <name type="common">Scarce chaser dragonfly</name>
    <name type="synonym">Libellula fulva</name>
    <dbReference type="NCBI Taxonomy" id="123851"/>
    <lineage>
        <taxon>Eukaryota</taxon>
        <taxon>Metazoa</taxon>
        <taxon>Ecdysozoa</taxon>
        <taxon>Arthropoda</taxon>
        <taxon>Hexapoda</taxon>
        <taxon>Insecta</taxon>
        <taxon>Pterygota</taxon>
        <taxon>Palaeoptera</taxon>
        <taxon>Odonata</taxon>
        <taxon>Epiprocta</taxon>
        <taxon>Anisoptera</taxon>
        <taxon>Libelluloidea</taxon>
        <taxon>Libellulidae</taxon>
        <taxon>Ladona</taxon>
    </lineage>
</organism>
<keyword evidence="4" id="KW-1185">Reference proteome</keyword>
<dbReference type="EMBL" id="KZ308147">
    <property type="protein sequence ID" value="KAG8222925.1"/>
    <property type="molecule type" value="Genomic_DNA"/>
</dbReference>
<sequence>MSTPGKKTITHEEAIEFVKQKLCIPDPKLNVGTLDRIQRNLMSEMPFQNISLIASPPERRFPTIEDVISDGLALRGGSCILNNWFLYLILKAMGYDVFTIAATYCGIEDVPNGHMMVVAKGLLDPQEPKCKETLFLVDIASGYPLPGPVPLHRLPVSFPETAGLEVKINISLLASPPEKRFPCIEEVISDGLSLQGGSCILNNWFLYLLLKALRYDVYTIAATYCRVQELPDGHMMVVAKGLLDPEDSECKEPLFLLDAASGFPLPCPVPLHRLPVSFPETAGLVVKMEMIDGLIYRLQHDKDPEPSEKYQMIDGWKVIVKFDLKQKDPLSLRGAMEAIFCPDPPTPLLREVRMFRWPIGKNWCVAVRTHDLIFYGKECPEPDCKFNEKIGKHKKTLNFEDLENTIKRYFPMICHNQLRIALQKIKELKEREKQVHL</sequence>
<dbReference type="EC" id="2.3.1.5" evidence="2"/>
<accession>A0A8K0JUJ1</accession>
<dbReference type="GO" id="GO:0004060">
    <property type="term" value="F:arylamine N-acetyltransferase activity"/>
    <property type="evidence" value="ECO:0007669"/>
    <property type="project" value="UniProtKB-EC"/>
</dbReference>
<comment type="similarity">
    <text evidence="1">Belongs to the arylamine N-acetyltransferase family.</text>
</comment>
<evidence type="ECO:0000313" key="3">
    <source>
        <dbReference type="EMBL" id="KAG8222925.1"/>
    </source>
</evidence>
<dbReference type="PANTHER" id="PTHR11786:SF0">
    <property type="entry name" value="ARYLAMINE N-ACETYLTRANSFERASE 4-RELATED"/>
    <property type="match status" value="1"/>
</dbReference>
<evidence type="ECO:0000313" key="4">
    <source>
        <dbReference type="Proteomes" id="UP000792457"/>
    </source>
</evidence>
<dbReference type="AlphaFoldDB" id="A0A8K0JUJ1"/>
<dbReference type="SUPFAM" id="SSF54001">
    <property type="entry name" value="Cysteine proteinases"/>
    <property type="match status" value="2"/>
</dbReference>
<dbReference type="InterPro" id="IPR038765">
    <property type="entry name" value="Papain-like_cys_pep_sf"/>
</dbReference>
<comment type="caution">
    <text evidence="3">The sequence shown here is derived from an EMBL/GenBank/DDBJ whole genome shotgun (WGS) entry which is preliminary data.</text>
</comment>
<reference evidence="3" key="2">
    <citation type="submission" date="2017-10" db="EMBL/GenBank/DDBJ databases">
        <title>Ladona fulva Genome sequencing and assembly.</title>
        <authorList>
            <person name="Murali S."/>
            <person name="Richards S."/>
            <person name="Bandaranaike D."/>
            <person name="Bellair M."/>
            <person name="Blankenburg K."/>
            <person name="Chao H."/>
            <person name="Dinh H."/>
            <person name="Doddapaneni H."/>
            <person name="Dugan-Rocha S."/>
            <person name="Elkadiri S."/>
            <person name="Gnanaolivu R."/>
            <person name="Hernandez B."/>
            <person name="Skinner E."/>
            <person name="Javaid M."/>
            <person name="Lee S."/>
            <person name="Li M."/>
            <person name="Ming W."/>
            <person name="Munidasa M."/>
            <person name="Muniz J."/>
            <person name="Nguyen L."/>
            <person name="Hughes D."/>
            <person name="Osuji N."/>
            <person name="Pu L.-L."/>
            <person name="Puazo M."/>
            <person name="Qu C."/>
            <person name="Quiroz J."/>
            <person name="Raj R."/>
            <person name="Weissenberger G."/>
            <person name="Xin Y."/>
            <person name="Zou X."/>
            <person name="Han Y."/>
            <person name="Worley K."/>
            <person name="Muzny D."/>
            <person name="Gibbs R."/>
        </authorList>
    </citation>
    <scope>NUCLEOTIDE SEQUENCE</scope>
    <source>
        <strain evidence="3">Sampled in the wild</strain>
    </source>
</reference>
<gene>
    <name evidence="3" type="ORF">J437_LFUL000219</name>
</gene>
<protein>
    <recommendedName>
        <fullName evidence="2">arylamine N-acetyltransferase</fullName>
        <ecNumber evidence="2">2.3.1.5</ecNumber>
    </recommendedName>
</protein>
<evidence type="ECO:0000256" key="2">
    <source>
        <dbReference type="ARBA" id="ARBA00012701"/>
    </source>
</evidence>
<dbReference type="InterPro" id="IPR001447">
    <property type="entry name" value="Arylamine_N-AcTrfase"/>
</dbReference>
<dbReference type="OrthoDB" id="7657606at2759"/>
<proteinExistence type="inferred from homology"/>
<dbReference type="Proteomes" id="UP000792457">
    <property type="component" value="Unassembled WGS sequence"/>
</dbReference>
<name>A0A8K0JUJ1_LADFU</name>
<reference evidence="3" key="1">
    <citation type="submission" date="2013-04" db="EMBL/GenBank/DDBJ databases">
        <authorList>
            <person name="Qu J."/>
            <person name="Murali S.C."/>
            <person name="Bandaranaike D."/>
            <person name="Bellair M."/>
            <person name="Blankenburg K."/>
            <person name="Chao H."/>
            <person name="Dinh H."/>
            <person name="Doddapaneni H."/>
            <person name="Downs B."/>
            <person name="Dugan-Rocha S."/>
            <person name="Elkadiri S."/>
            <person name="Gnanaolivu R.D."/>
            <person name="Hernandez B."/>
            <person name="Javaid M."/>
            <person name="Jayaseelan J.C."/>
            <person name="Lee S."/>
            <person name="Li M."/>
            <person name="Ming W."/>
            <person name="Munidasa M."/>
            <person name="Muniz J."/>
            <person name="Nguyen L."/>
            <person name="Ongeri F."/>
            <person name="Osuji N."/>
            <person name="Pu L.-L."/>
            <person name="Puazo M."/>
            <person name="Qu C."/>
            <person name="Quiroz J."/>
            <person name="Raj R."/>
            <person name="Weissenberger G."/>
            <person name="Xin Y."/>
            <person name="Zou X."/>
            <person name="Han Y."/>
            <person name="Richards S."/>
            <person name="Worley K."/>
            <person name="Muzny D."/>
            <person name="Gibbs R."/>
        </authorList>
    </citation>
    <scope>NUCLEOTIDE SEQUENCE</scope>
    <source>
        <strain evidence="3">Sampled in the wild</strain>
    </source>
</reference>
<dbReference type="PANTHER" id="PTHR11786">
    <property type="entry name" value="N-HYDROXYARYLAMINE O-ACETYLTRANSFERASE"/>
    <property type="match status" value="1"/>
</dbReference>